<comment type="caution">
    <text evidence="1">The sequence shown here is derived from an EMBL/GenBank/DDBJ whole genome shotgun (WGS) entry which is preliminary data.</text>
</comment>
<evidence type="ECO:0000313" key="1">
    <source>
        <dbReference type="EMBL" id="HIX66164.1"/>
    </source>
</evidence>
<dbReference type="AlphaFoldDB" id="A0A9D2B8J5"/>
<reference evidence="1" key="1">
    <citation type="journal article" date="2021" name="PeerJ">
        <title>Extensive microbial diversity within the chicken gut microbiome revealed by metagenomics and culture.</title>
        <authorList>
            <person name="Gilroy R."/>
            <person name="Ravi A."/>
            <person name="Getino M."/>
            <person name="Pursley I."/>
            <person name="Horton D.L."/>
            <person name="Alikhan N.F."/>
            <person name="Baker D."/>
            <person name="Gharbi K."/>
            <person name="Hall N."/>
            <person name="Watson M."/>
            <person name="Adriaenssens E.M."/>
            <person name="Foster-Nyarko E."/>
            <person name="Jarju S."/>
            <person name="Secka A."/>
            <person name="Antonio M."/>
            <person name="Oren A."/>
            <person name="Chaudhuri R.R."/>
            <person name="La Ragione R."/>
            <person name="Hildebrand F."/>
            <person name="Pallen M.J."/>
        </authorList>
    </citation>
    <scope>NUCLEOTIDE SEQUENCE</scope>
    <source>
        <strain evidence="1">CHK188-5543</strain>
    </source>
</reference>
<proteinExistence type="predicted"/>
<sequence length="278" mass="29392">MDAAVGTGLSPGEAAALTLPLRDELDYLSRRDGTLSLGAFARASARELGEAAFAQGDGRLAESHSAPEVSAKLDWLRLHLRTGCPPAPGRPLGAALRPGAVTLLGLPQGEAAWAALALSELRGLGSVGRAGILTVFCELHLDGACRAQVEGLPCGRLFCYQDLPALGWMWQAATDACQAGCVLCHWGESAQVLSAYFGRVLREKPVASRTTSFGQCDSGGPMGLFRTRTVTTSEGYSGSYLWEPEVPEEVIRGLGENEGILFSQNRLEGFRIPSECTG</sequence>
<accession>A0A9D2B8J5</accession>
<name>A0A9D2B8J5_9FIRM</name>
<protein>
    <submittedName>
        <fullName evidence="1">Uncharacterized protein</fullName>
    </submittedName>
</protein>
<reference evidence="1" key="2">
    <citation type="submission" date="2021-04" db="EMBL/GenBank/DDBJ databases">
        <authorList>
            <person name="Gilroy R."/>
        </authorList>
    </citation>
    <scope>NUCLEOTIDE SEQUENCE</scope>
    <source>
        <strain evidence="1">CHK188-5543</strain>
    </source>
</reference>
<dbReference type="EMBL" id="DXES01000170">
    <property type="protein sequence ID" value="HIX66164.1"/>
    <property type="molecule type" value="Genomic_DNA"/>
</dbReference>
<evidence type="ECO:0000313" key="2">
    <source>
        <dbReference type="Proteomes" id="UP000886800"/>
    </source>
</evidence>
<organism evidence="1 2">
    <name type="scientific">Candidatus Anaerotruncus excrementipullorum</name>
    <dbReference type="NCBI Taxonomy" id="2838465"/>
    <lineage>
        <taxon>Bacteria</taxon>
        <taxon>Bacillati</taxon>
        <taxon>Bacillota</taxon>
        <taxon>Clostridia</taxon>
        <taxon>Eubacteriales</taxon>
        <taxon>Oscillospiraceae</taxon>
        <taxon>Anaerotruncus</taxon>
    </lineage>
</organism>
<dbReference type="Proteomes" id="UP000886800">
    <property type="component" value="Unassembled WGS sequence"/>
</dbReference>
<gene>
    <name evidence="1" type="ORF">H9736_07945</name>
</gene>